<evidence type="ECO:0000313" key="4">
    <source>
        <dbReference type="Proteomes" id="UP001500503"/>
    </source>
</evidence>
<dbReference type="InterPro" id="IPR029016">
    <property type="entry name" value="GAF-like_dom_sf"/>
</dbReference>
<dbReference type="EMBL" id="BAABHF010000013">
    <property type="protein sequence ID" value="GAA4488564.1"/>
    <property type="molecule type" value="Genomic_DNA"/>
</dbReference>
<protein>
    <recommendedName>
        <fullName evidence="2">PAS domain-containing protein</fullName>
    </recommendedName>
</protein>
<organism evidence="3 4">
    <name type="scientific">Actinoallomurus oryzae</name>
    <dbReference type="NCBI Taxonomy" id="502180"/>
    <lineage>
        <taxon>Bacteria</taxon>
        <taxon>Bacillati</taxon>
        <taxon>Actinomycetota</taxon>
        <taxon>Actinomycetes</taxon>
        <taxon>Streptosporangiales</taxon>
        <taxon>Thermomonosporaceae</taxon>
        <taxon>Actinoallomurus</taxon>
    </lineage>
</organism>
<reference evidence="4" key="1">
    <citation type="journal article" date="2019" name="Int. J. Syst. Evol. Microbiol.">
        <title>The Global Catalogue of Microorganisms (GCM) 10K type strain sequencing project: providing services to taxonomists for standard genome sequencing and annotation.</title>
        <authorList>
            <consortium name="The Broad Institute Genomics Platform"/>
            <consortium name="The Broad Institute Genome Sequencing Center for Infectious Disease"/>
            <person name="Wu L."/>
            <person name="Ma J."/>
        </authorList>
    </citation>
    <scope>NUCLEOTIDE SEQUENCE [LARGE SCALE GENOMIC DNA]</scope>
    <source>
        <strain evidence="4">JCM 17933</strain>
    </source>
</reference>
<dbReference type="Pfam" id="PF08448">
    <property type="entry name" value="PAS_4"/>
    <property type="match status" value="1"/>
</dbReference>
<dbReference type="PROSITE" id="PS50112">
    <property type="entry name" value="PAS"/>
    <property type="match status" value="1"/>
</dbReference>
<proteinExistence type="predicted"/>
<evidence type="ECO:0000256" key="1">
    <source>
        <dbReference type="ARBA" id="ARBA00022801"/>
    </source>
</evidence>
<dbReference type="InterPro" id="IPR052016">
    <property type="entry name" value="Bact_Sigma-Reg"/>
</dbReference>
<dbReference type="PANTHER" id="PTHR43156:SF2">
    <property type="entry name" value="STAGE II SPORULATION PROTEIN E"/>
    <property type="match status" value="1"/>
</dbReference>
<feature type="domain" description="PAS" evidence="2">
    <location>
        <begin position="14"/>
        <end position="67"/>
    </location>
</feature>
<dbReference type="InterPro" id="IPR013656">
    <property type="entry name" value="PAS_4"/>
</dbReference>
<keyword evidence="1" id="KW-0378">Hydrolase</keyword>
<dbReference type="InterPro" id="IPR036457">
    <property type="entry name" value="PPM-type-like_dom_sf"/>
</dbReference>
<keyword evidence="4" id="KW-1185">Reference proteome</keyword>
<dbReference type="Pfam" id="PF13185">
    <property type="entry name" value="GAF_2"/>
    <property type="match status" value="1"/>
</dbReference>
<dbReference type="SUPFAM" id="SSF55781">
    <property type="entry name" value="GAF domain-like"/>
    <property type="match status" value="1"/>
</dbReference>
<dbReference type="RefSeq" id="WP_345459957.1">
    <property type="nucleotide sequence ID" value="NZ_BAABHF010000013.1"/>
</dbReference>
<dbReference type="Gene3D" id="3.30.450.40">
    <property type="match status" value="1"/>
</dbReference>
<evidence type="ECO:0000259" key="2">
    <source>
        <dbReference type="PROSITE" id="PS50112"/>
    </source>
</evidence>
<dbReference type="InterPro" id="IPR000014">
    <property type="entry name" value="PAS"/>
</dbReference>
<name>A0ABP8PN02_9ACTN</name>
<dbReference type="SUPFAM" id="SSF55785">
    <property type="entry name" value="PYP-like sensor domain (PAS domain)"/>
    <property type="match status" value="1"/>
</dbReference>
<dbReference type="SMART" id="SM00331">
    <property type="entry name" value="PP2C_SIG"/>
    <property type="match status" value="1"/>
</dbReference>
<dbReference type="SUPFAM" id="SSF81606">
    <property type="entry name" value="PP2C-like"/>
    <property type="match status" value="1"/>
</dbReference>
<evidence type="ECO:0000313" key="3">
    <source>
        <dbReference type="EMBL" id="GAA4488564.1"/>
    </source>
</evidence>
<dbReference type="Pfam" id="PF07228">
    <property type="entry name" value="SpoIIE"/>
    <property type="match status" value="1"/>
</dbReference>
<dbReference type="CDD" id="cd00130">
    <property type="entry name" value="PAS"/>
    <property type="match status" value="1"/>
</dbReference>
<dbReference type="PANTHER" id="PTHR43156">
    <property type="entry name" value="STAGE II SPORULATION PROTEIN E-RELATED"/>
    <property type="match status" value="1"/>
</dbReference>
<dbReference type="InterPro" id="IPR035965">
    <property type="entry name" value="PAS-like_dom_sf"/>
</dbReference>
<dbReference type="Gene3D" id="3.60.40.10">
    <property type="entry name" value="PPM-type phosphatase domain"/>
    <property type="match status" value="1"/>
</dbReference>
<gene>
    <name evidence="3" type="ORF">GCM10023191_018130</name>
</gene>
<dbReference type="Proteomes" id="UP001500503">
    <property type="component" value="Unassembled WGS sequence"/>
</dbReference>
<accession>A0ABP8PN02</accession>
<comment type="caution">
    <text evidence="3">The sequence shown here is derived from an EMBL/GenBank/DDBJ whole genome shotgun (WGS) entry which is preliminary data.</text>
</comment>
<sequence>MTIPGLSALVTLGVAATGHVLRWGPAAAELFGRTDAEVRGRDLCDAVFAGEHREAFGAAVARAAAGTPSVTLLPVRLPGGAVVPVEFRCEPVTEATGEVTVGISALPHRDAPPGGDPLPEEPDQAVFGIGATLDLRQTARELADALVSRLCYGAGVYLLERLLVDDHLPPHEDGESRVVVRRMALSVADGTQPEWSSAFPTDEVIAFPADTPVARSMTTGRPVVFTALDSTTFGRFVNRLSTRPRINDALNYDSFLTVPLIARGNVLGFAILARRSGDRPFGIAEGGLARRIADHAAVCMDNGRLYDRERRTSKTLQRSLLPVALKTPPGMRIAHRYLPAGQTSRIGGDWYDAIPLPGGKVGLVVGDAMGHGTAAALVMGQLRTAVRILARLGLPPADLLGHLDEIAQELTTAQFATCVYALCDPGRRLLTIARAGHVPPLIAAADGSSEIIDLPPGLPLGVGEASYEALELRVPEDGTLILCTDGLIESRTRDMDAGLEELRSLLPGASPDIEGTCDAIVKHLHTGESSDDATLLLARLEPAEPPR</sequence>
<dbReference type="InterPro" id="IPR003018">
    <property type="entry name" value="GAF"/>
</dbReference>
<dbReference type="Gene3D" id="3.30.450.20">
    <property type="entry name" value="PAS domain"/>
    <property type="match status" value="1"/>
</dbReference>
<dbReference type="InterPro" id="IPR001932">
    <property type="entry name" value="PPM-type_phosphatase-like_dom"/>
</dbReference>